<evidence type="ECO:0000256" key="6">
    <source>
        <dbReference type="SAM" id="MobiDB-lite"/>
    </source>
</evidence>
<dbReference type="InterPro" id="IPR013785">
    <property type="entry name" value="Aldolase_TIM"/>
</dbReference>
<dbReference type="Proteomes" id="UP001560685">
    <property type="component" value="Unassembled WGS sequence"/>
</dbReference>
<keyword evidence="5" id="KW-0560">Oxidoreductase</keyword>
<dbReference type="Gene3D" id="3.20.20.70">
    <property type="entry name" value="Aldolase class I"/>
    <property type="match status" value="1"/>
</dbReference>
<sequence>MTSNTKILFEPAQLGTLALPNRIAMAPMTRSFSPTGAPSDDVVGYYQRRAAGGVGLILSEGVHTNQITAAGTPNVPHIVTDKAKAGWRKVADAVHAAGGKIGLQLWNEGPFRNPKNTKHPDTPSWSASGMKIPGKPLWEPMTEDEIETAINEYVNAAVATKELGFDCAEFHGAHGYLIDNFFWDQTNVRTDKWGGDWNGRTRFATEVIRRTREKVGADFPLIIRLSQWKQQDFSAQATKSPEEMLEWLQPMVDAGIDIFHCSQRRFWEPEFEGSDLNFAGWAKKLTGKPTISVGSVGLQGDFIGAFAGETSKTASLDKLVTRMEAGEFDLIAVGRALLQDPNWVTKVRDGRNDELEPFTKDALMSLS</sequence>
<evidence type="ECO:0000313" key="8">
    <source>
        <dbReference type="EMBL" id="MEX6632854.1"/>
    </source>
</evidence>
<feature type="region of interest" description="Disordered" evidence="6">
    <location>
        <begin position="114"/>
        <end position="134"/>
    </location>
</feature>
<reference evidence="8 9" key="1">
    <citation type="submission" date="2024-05" db="EMBL/GenBank/DDBJ databases">
        <title>Three bacterial strains, DH-69, EH-24, and ECK-19 isolated from coastal sediments.</title>
        <authorList>
            <person name="Ye Y.-Q."/>
            <person name="Du Z.-J."/>
        </authorList>
    </citation>
    <scope>NUCLEOTIDE SEQUENCE [LARGE SCALE GENOMIC DNA]</scope>
    <source>
        <strain evidence="8 9">ECK-19</strain>
    </source>
</reference>
<dbReference type="PANTHER" id="PTHR43303">
    <property type="entry name" value="NADPH DEHYDROGENASE C23G7.10C-RELATED"/>
    <property type="match status" value="1"/>
</dbReference>
<protein>
    <submittedName>
        <fullName evidence="8">NADH:flavin oxidoreductase</fullName>
    </submittedName>
</protein>
<evidence type="ECO:0000256" key="3">
    <source>
        <dbReference type="ARBA" id="ARBA00022643"/>
    </source>
</evidence>
<accession>A0ABV3Z233</accession>
<dbReference type="InterPro" id="IPR044152">
    <property type="entry name" value="YqjM-like"/>
</dbReference>
<feature type="domain" description="NADH:flavin oxidoreductase/NADH oxidase N-terminal" evidence="7">
    <location>
        <begin position="8"/>
        <end position="354"/>
    </location>
</feature>
<evidence type="ECO:0000256" key="4">
    <source>
        <dbReference type="ARBA" id="ARBA00022857"/>
    </source>
</evidence>
<dbReference type="Pfam" id="PF00724">
    <property type="entry name" value="Oxidored_FMN"/>
    <property type="match status" value="1"/>
</dbReference>
<keyword evidence="3" id="KW-0288">FMN</keyword>
<dbReference type="SUPFAM" id="SSF51395">
    <property type="entry name" value="FMN-linked oxidoreductases"/>
    <property type="match status" value="1"/>
</dbReference>
<evidence type="ECO:0000313" key="9">
    <source>
        <dbReference type="Proteomes" id="UP001560685"/>
    </source>
</evidence>
<evidence type="ECO:0000259" key="7">
    <source>
        <dbReference type="Pfam" id="PF00724"/>
    </source>
</evidence>
<dbReference type="RefSeq" id="WP_369312790.1">
    <property type="nucleotide sequence ID" value="NZ_JBEHZE010000001.1"/>
</dbReference>
<proteinExistence type="predicted"/>
<organism evidence="8 9">
    <name type="scientific">Hyphococcus lacteus</name>
    <dbReference type="NCBI Taxonomy" id="3143536"/>
    <lineage>
        <taxon>Bacteria</taxon>
        <taxon>Pseudomonadati</taxon>
        <taxon>Pseudomonadota</taxon>
        <taxon>Alphaproteobacteria</taxon>
        <taxon>Parvularculales</taxon>
        <taxon>Parvularculaceae</taxon>
        <taxon>Hyphococcus</taxon>
    </lineage>
</organism>
<dbReference type="PANTHER" id="PTHR43303:SF4">
    <property type="entry name" value="NADPH DEHYDROGENASE C23G7.10C-RELATED"/>
    <property type="match status" value="1"/>
</dbReference>
<gene>
    <name evidence="8" type="ORF">ABFZ84_04770</name>
</gene>
<keyword evidence="9" id="KW-1185">Reference proteome</keyword>
<keyword evidence="2" id="KW-0285">Flavoprotein</keyword>
<name>A0ABV3Z233_9PROT</name>
<evidence type="ECO:0000256" key="5">
    <source>
        <dbReference type="ARBA" id="ARBA00023002"/>
    </source>
</evidence>
<dbReference type="CDD" id="cd04747">
    <property type="entry name" value="OYE_like_5_FMN"/>
    <property type="match status" value="1"/>
</dbReference>
<comment type="caution">
    <text evidence="8">The sequence shown here is derived from an EMBL/GenBank/DDBJ whole genome shotgun (WGS) entry which is preliminary data.</text>
</comment>
<evidence type="ECO:0000256" key="2">
    <source>
        <dbReference type="ARBA" id="ARBA00022630"/>
    </source>
</evidence>
<dbReference type="EMBL" id="JBEHZE010000001">
    <property type="protein sequence ID" value="MEX6632854.1"/>
    <property type="molecule type" value="Genomic_DNA"/>
</dbReference>
<dbReference type="InterPro" id="IPR001155">
    <property type="entry name" value="OxRdtase_FMN_N"/>
</dbReference>
<evidence type="ECO:0000256" key="1">
    <source>
        <dbReference type="ARBA" id="ARBA00001917"/>
    </source>
</evidence>
<comment type="cofactor">
    <cofactor evidence="1">
        <name>FMN</name>
        <dbReference type="ChEBI" id="CHEBI:58210"/>
    </cofactor>
</comment>
<keyword evidence="4" id="KW-0521">NADP</keyword>